<dbReference type="AlphaFoldDB" id="A0A240E4S8"/>
<dbReference type="EMBL" id="OANT01000001">
    <property type="protein sequence ID" value="SNX43768.1"/>
    <property type="molecule type" value="Genomic_DNA"/>
</dbReference>
<keyword evidence="3" id="KW-1185">Reference proteome</keyword>
<protein>
    <submittedName>
        <fullName evidence="2">Regulatory protein, luxR family</fullName>
    </submittedName>
</protein>
<dbReference type="InterPro" id="IPR016032">
    <property type="entry name" value="Sig_transdc_resp-reg_C-effctor"/>
</dbReference>
<dbReference type="RefSeq" id="WP_097078016.1">
    <property type="nucleotide sequence ID" value="NZ_BAABHT010000020.1"/>
</dbReference>
<organism evidence="2 3">
    <name type="scientific">Acinetobacter puyangensis</name>
    <dbReference type="NCBI Taxonomy" id="1096779"/>
    <lineage>
        <taxon>Bacteria</taxon>
        <taxon>Pseudomonadati</taxon>
        <taxon>Pseudomonadota</taxon>
        <taxon>Gammaproteobacteria</taxon>
        <taxon>Moraxellales</taxon>
        <taxon>Moraxellaceae</taxon>
        <taxon>Acinetobacter</taxon>
    </lineage>
</organism>
<dbReference type="PROSITE" id="PS50043">
    <property type="entry name" value="HTH_LUXR_2"/>
    <property type="match status" value="1"/>
</dbReference>
<dbReference type="SUPFAM" id="SSF46894">
    <property type="entry name" value="C-terminal effector domain of the bipartite response regulators"/>
    <property type="match status" value="1"/>
</dbReference>
<reference evidence="3" key="1">
    <citation type="submission" date="2016-09" db="EMBL/GenBank/DDBJ databases">
        <authorList>
            <person name="Varghese N."/>
            <person name="Submissions S."/>
        </authorList>
    </citation>
    <scope>NUCLEOTIDE SEQUENCE [LARGE SCALE GENOMIC DNA]</scope>
    <source>
        <strain evidence="3">ANC 4466</strain>
    </source>
</reference>
<gene>
    <name evidence="2" type="ORF">SAMN05421731_101812</name>
</gene>
<dbReference type="Proteomes" id="UP000219042">
    <property type="component" value="Unassembled WGS sequence"/>
</dbReference>
<sequence>MAELLDNDDIELIELIYQIPVNPNAWQEFTKKIIQILDVSYVHIQAIDFSYQVLSFSNGIGPLPLEIYATAELDYLRYPTEADPRWGKFLDPERKGWYQCHHHVTEEFVQHSDLYQKILLPHGLRYVATHELIWDEKLCVFWSITTSSERQPLNQQELDFLNRLMPHLKRVVMAQRHLYEFSTHSIVGYHLIDKLTQPIMLLNLSGNVVHYNQTMQQFLDNTQAIQIQEQQLCLPEQSQIQFSNILYEIEAAFRYKQGQLQQYKELVFSIPSTTISLIINLLASEKEQSFFGIRPLVMLKFYDTNTKLEVRLLEQELKSSYQLSKREIGVCQLFVNGYKLQDIAEATDTTLSTVRTYFKRIFLKTHCASQTELMKLLMGMLL</sequence>
<feature type="domain" description="HTH luxR-type" evidence="1">
    <location>
        <begin position="316"/>
        <end position="381"/>
    </location>
</feature>
<dbReference type="InterPro" id="IPR000792">
    <property type="entry name" value="Tscrpt_reg_LuxR_C"/>
</dbReference>
<name>A0A240E4S8_9GAMM</name>
<dbReference type="OrthoDB" id="5497412at2"/>
<dbReference type="Gene3D" id="1.10.10.10">
    <property type="entry name" value="Winged helix-like DNA-binding domain superfamily/Winged helix DNA-binding domain"/>
    <property type="match status" value="1"/>
</dbReference>
<proteinExistence type="predicted"/>
<dbReference type="GO" id="GO:0003677">
    <property type="term" value="F:DNA binding"/>
    <property type="evidence" value="ECO:0007669"/>
    <property type="project" value="InterPro"/>
</dbReference>
<dbReference type="GO" id="GO:0006355">
    <property type="term" value="P:regulation of DNA-templated transcription"/>
    <property type="evidence" value="ECO:0007669"/>
    <property type="project" value="InterPro"/>
</dbReference>
<accession>A0A240E4S8</accession>
<dbReference type="InterPro" id="IPR036388">
    <property type="entry name" value="WH-like_DNA-bd_sf"/>
</dbReference>
<dbReference type="SMART" id="SM00421">
    <property type="entry name" value="HTH_LUXR"/>
    <property type="match status" value="1"/>
</dbReference>
<evidence type="ECO:0000313" key="3">
    <source>
        <dbReference type="Proteomes" id="UP000219042"/>
    </source>
</evidence>
<evidence type="ECO:0000259" key="1">
    <source>
        <dbReference type="PROSITE" id="PS50043"/>
    </source>
</evidence>
<evidence type="ECO:0000313" key="2">
    <source>
        <dbReference type="EMBL" id="SNX43768.1"/>
    </source>
</evidence>
<dbReference type="Pfam" id="PF00196">
    <property type="entry name" value="GerE"/>
    <property type="match status" value="1"/>
</dbReference>